<evidence type="ECO:0000259" key="11">
    <source>
        <dbReference type="PROSITE" id="PS50089"/>
    </source>
</evidence>
<keyword evidence="7" id="KW-0862">Zinc</keyword>
<dbReference type="Pfam" id="PF00400">
    <property type="entry name" value="WD40"/>
    <property type="match status" value="2"/>
</dbReference>
<dbReference type="InterPro" id="IPR049566">
    <property type="entry name" value="WDR59_RTC1-like_RING_Znf"/>
</dbReference>
<evidence type="ECO:0000256" key="1">
    <source>
        <dbReference type="ARBA" id="ARBA00008863"/>
    </source>
</evidence>
<evidence type="ECO:0000256" key="5">
    <source>
        <dbReference type="ARBA" id="ARBA00022737"/>
    </source>
</evidence>
<feature type="compositionally biased region" description="Low complexity" evidence="10">
    <location>
        <begin position="1"/>
        <end position="10"/>
    </location>
</feature>
<comment type="similarity">
    <text evidence="1">Belongs to the WD repeat RTC1 family.</text>
</comment>
<dbReference type="EMBL" id="JAVRRG010000237">
    <property type="protein sequence ID" value="KAK5075884.1"/>
    <property type="molecule type" value="Genomic_DNA"/>
</dbReference>
<keyword evidence="13" id="KW-1185">Reference proteome</keyword>
<proteinExistence type="inferred from homology"/>
<dbReference type="PANTHER" id="PTHR46200:SF1">
    <property type="entry name" value="GATOR COMPLEX PROTEIN WDR24"/>
    <property type="match status" value="1"/>
</dbReference>
<dbReference type="Proteomes" id="UP001345013">
    <property type="component" value="Unassembled WGS sequence"/>
</dbReference>
<dbReference type="PROSITE" id="PS50089">
    <property type="entry name" value="ZF_RING_2"/>
    <property type="match status" value="1"/>
</dbReference>
<feature type="compositionally biased region" description="Low complexity" evidence="10">
    <location>
        <begin position="43"/>
        <end position="54"/>
    </location>
</feature>
<protein>
    <recommendedName>
        <fullName evidence="2">Restriction of telomere capping protein 1</fullName>
    </recommendedName>
</protein>
<dbReference type="InterPro" id="IPR036322">
    <property type="entry name" value="WD40_repeat_dom_sf"/>
</dbReference>
<evidence type="ECO:0000256" key="10">
    <source>
        <dbReference type="SAM" id="MobiDB-lite"/>
    </source>
</evidence>
<dbReference type="InterPro" id="IPR015943">
    <property type="entry name" value="WD40/YVTN_repeat-like_dom_sf"/>
</dbReference>
<evidence type="ECO:0000256" key="6">
    <source>
        <dbReference type="ARBA" id="ARBA00022771"/>
    </source>
</evidence>
<feature type="compositionally biased region" description="Polar residues" evidence="10">
    <location>
        <begin position="682"/>
        <end position="713"/>
    </location>
</feature>
<feature type="compositionally biased region" description="Basic and acidic residues" evidence="10">
    <location>
        <begin position="1373"/>
        <end position="1385"/>
    </location>
</feature>
<feature type="compositionally biased region" description="Basic and acidic residues" evidence="10">
    <location>
        <begin position="1351"/>
        <end position="1362"/>
    </location>
</feature>
<dbReference type="PROSITE" id="PS00678">
    <property type="entry name" value="WD_REPEATS_1"/>
    <property type="match status" value="2"/>
</dbReference>
<feature type="region of interest" description="Disordered" evidence="10">
    <location>
        <begin position="1321"/>
        <end position="1416"/>
    </location>
</feature>
<dbReference type="InterPro" id="IPR001680">
    <property type="entry name" value="WD40_rpt"/>
</dbReference>
<feature type="domain" description="RING-type" evidence="11">
    <location>
        <begin position="1236"/>
        <end position="1297"/>
    </location>
</feature>
<name>A0ABR0JWB9_9EURO</name>
<dbReference type="PROSITE" id="PS50294">
    <property type="entry name" value="WD_REPEATS_REGION"/>
    <property type="match status" value="2"/>
</dbReference>
<feature type="compositionally biased region" description="Basic and acidic residues" evidence="10">
    <location>
        <begin position="817"/>
        <end position="830"/>
    </location>
</feature>
<evidence type="ECO:0000256" key="3">
    <source>
        <dbReference type="ARBA" id="ARBA00022574"/>
    </source>
</evidence>
<dbReference type="InterPro" id="IPR019775">
    <property type="entry name" value="WD40_repeat_CS"/>
</dbReference>
<feature type="compositionally biased region" description="Polar residues" evidence="10">
    <location>
        <begin position="1386"/>
        <end position="1400"/>
    </location>
</feature>
<evidence type="ECO:0000313" key="13">
    <source>
        <dbReference type="Proteomes" id="UP001345013"/>
    </source>
</evidence>
<gene>
    <name evidence="12" type="primary">RTC1</name>
    <name evidence="12" type="ORF">LTR24_009800</name>
</gene>
<comment type="caution">
    <text evidence="12">The sequence shown here is derived from an EMBL/GenBank/DDBJ whole genome shotgun (WGS) entry which is preliminary data.</text>
</comment>
<sequence length="1416" mass="155642">MAESNQLPNVSQPPPAPPLPPQRPSVLQRFIGPLAFNRPSRVQSAQTAQSTSASPKDASCARPYRKPPQRAAVHRTGIPIAAIDINESATHAILAGRDILKTVKVQDRTIFEALNIRGAVSNYISTQPLKPEDVHKRREFLPAKDVRWSHKHYSHVVATAAQNGRVALYDVSRGSSRVELHHLYQHVGQVNKLDFDPHSGYMLLSGSQDKTCKIWDIRDPKKPRGYAQFHVRAPVRDVRWSPTDAMEFALCTEDGAVQKWDIRAPQQALLGIKAHEKSCYTVSWHPDGKHLASGGVDKNLKVWDLKSQNRRQKPVFSVRCPAGIMNLAWRPPCWSAEFAERGTWQSTQIATSYTDDDPRIHVWDLRRPHIPFRELAHYETRPTDLLWADKDLLWTVGGAGVFAQNDVSYAPQPEDSLPPGAISWVADGSFYAVTEDRRTKRRTSVTDPAAMFLNIPEGRLSGAEDGMASRSLTDDDEGTDTSLSEYASRRQSKAASTRSAKSQANTPPAHEDLPKVLPLDRAVMAKKDMFINGQLSAMTRIPGIHLPYNILEEIVNGYALPMTEKERQAGPDNILPKLESSFRRNAMVAQAANLHQVAENWRLMEAVIIPELRTWADNNRKKRLAAEEVERQFKADEKGKTSVHNTLPALTKIWPKDKDIKSPAQSEKVKSNLFRGVVEFQGGSSDQGSHPGSNMTTPRQQPLLSPAPSTRQAGSTWYTLEDAIDPILPLPLSLAHAHTTAAKASRALLDNTSNPPDSPKSSPQKSRSSPDTAKGHRRSVTESATQHLSSLAVRGSPTSSLRAIPTERTRSPLPSRVQEERRAALKDYKTPARQPLSLDPPITSPSYGREDRHNSAESFSMFPASTSSSTRARDVGRSSGVAESVVDEAANARQDSDVWVRGDSYYDSVGRSEKEYEESPAGSGSRGTQTADFAMDESPASMPMGLDGTTDSKPVRASESVEAKFREVLARSPRSKDEVVAKHPVVQAGAEREANNPSTSGSRFDALVEEAVATHSALLGPPVHHFNPLLRGPGRDIESLSRIAEGDVSRKSSYQASDFRPIDITKYEPLAPWALSAYPQICQAIEADVTTGGYGSTSSQFSAHLLCHVHPFFFHQSFRRKRAPQGLANMPKKVADKLQHPAFASQLIMSILANHIERLTNHGLNTAANTIRKLAVEDFDYPLLAGPEARARKDESAGETLKTDPRKLQSTCSDCKQPMPLNTGACRNCKVSRQPCAICEKPIMNPNIIDANHATAYSMSSRNQSNLASYCHVCGHSGHLSCMSEWFADPSNQGECPTGCGCDCAPGKHREDRIKRQIAAREEDHAIRGATTSSNMARKDPKMTGPSPAVDKARDTLRKSESSSRIPQIGALRGERVTQSSDERTTPSSSGAAWSRSTGGTSFGRRVRVVKPGEDE</sequence>
<dbReference type="CDD" id="cd16488">
    <property type="entry name" value="mRING-H2-C3H3C2_Mio-like"/>
    <property type="match status" value="1"/>
</dbReference>
<dbReference type="Gene3D" id="2.130.10.10">
    <property type="entry name" value="YVTN repeat-like/Quinoprotein amine dehydrogenase"/>
    <property type="match status" value="2"/>
</dbReference>
<feature type="compositionally biased region" description="Pro residues" evidence="10">
    <location>
        <begin position="11"/>
        <end position="23"/>
    </location>
</feature>
<feature type="repeat" description="WD" evidence="9">
    <location>
        <begin position="272"/>
        <end position="313"/>
    </location>
</feature>
<feature type="compositionally biased region" description="Polar residues" evidence="10">
    <location>
        <begin position="493"/>
        <end position="506"/>
    </location>
</feature>
<feature type="region of interest" description="Disordered" evidence="10">
    <location>
        <begin position="1"/>
        <end position="73"/>
    </location>
</feature>
<evidence type="ECO:0000256" key="2">
    <source>
        <dbReference type="ARBA" id="ARBA00015098"/>
    </source>
</evidence>
<feature type="region of interest" description="Disordered" evidence="10">
    <location>
        <begin position="910"/>
        <end position="958"/>
    </location>
</feature>
<feature type="region of interest" description="Disordered" evidence="10">
    <location>
        <begin position="680"/>
        <end position="713"/>
    </location>
</feature>
<keyword evidence="3 9" id="KW-0853">WD repeat</keyword>
<evidence type="ECO:0000256" key="7">
    <source>
        <dbReference type="ARBA" id="ARBA00022833"/>
    </source>
</evidence>
<evidence type="ECO:0000256" key="8">
    <source>
        <dbReference type="PROSITE-ProRule" id="PRU00175"/>
    </source>
</evidence>
<evidence type="ECO:0000313" key="12">
    <source>
        <dbReference type="EMBL" id="KAK5075884.1"/>
    </source>
</evidence>
<feature type="repeat" description="WD" evidence="9">
    <location>
        <begin position="183"/>
        <end position="225"/>
    </location>
</feature>
<evidence type="ECO:0000256" key="4">
    <source>
        <dbReference type="ARBA" id="ARBA00022723"/>
    </source>
</evidence>
<feature type="region of interest" description="Disordered" evidence="10">
    <location>
        <begin position="460"/>
        <end position="515"/>
    </location>
</feature>
<evidence type="ECO:0000256" key="9">
    <source>
        <dbReference type="PROSITE-ProRule" id="PRU00221"/>
    </source>
</evidence>
<accession>A0ABR0JWB9</accession>
<dbReference type="Pfam" id="PF17120">
    <property type="entry name" value="zf-RING_16"/>
    <property type="match status" value="1"/>
</dbReference>
<feature type="region of interest" description="Disordered" evidence="10">
    <location>
        <begin position="747"/>
        <end position="882"/>
    </location>
</feature>
<feature type="compositionally biased region" description="Low complexity" evidence="10">
    <location>
        <begin position="751"/>
        <end position="772"/>
    </location>
</feature>
<keyword evidence="5" id="KW-0677">Repeat</keyword>
<dbReference type="PANTHER" id="PTHR46200">
    <property type="entry name" value="GATOR COMPLEX PROTEIN WDR24"/>
    <property type="match status" value="1"/>
</dbReference>
<dbReference type="SMART" id="SM00320">
    <property type="entry name" value="WD40"/>
    <property type="match status" value="4"/>
</dbReference>
<keyword evidence="6 8" id="KW-0863">Zinc-finger</keyword>
<dbReference type="SUPFAM" id="SSF50978">
    <property type="entry name" value="WD40 repeat-like"/>
    <property type="match status" value="1"/>
</dbReference>
<feature type="compositionally biased region" description="Low complexity" evidence="10">
    <location>
        <begin position="858"/>
        <end position="870"/>
    </location>
</feature>
<dbReference type="InterPro" id="IPR037590">
    <property type="entry name" value="WDR24"/>
</dbReference>
<dbReference type="PROSITE" id="PS50082">
    <property type="entry name" value="WD_REPEATS_2"/>
    <property type="match status" value="2"/>
</dbReference>
<dbReference type="InterPro" id="IPR001841">
    <property type="entry name" value="Znf_RING"/>
</dbReference>
<reference evidence="12 13" key="1">
    <citation type="submission" date="2023-08" db="EMBL/GenBank/DDBJ databases">
        <title>Black Yeasts Isolated from many extreme environments.</title>
        <authorList>
            <person name="Coleine C."/>
            <person name="Stajich J.E."/>
            <person name="Selbmann L."/>
        </authorList>
    </citation>
    <scope>NUCLEOTIDE SEQUENCE [LARGE SCALE GENOMIC DNA]</scope>
    <source>
        <strain evidence="12 13">CCFEE 5885</strain>
    </source>
</reference>
<keyword evidence="4" id="KW-0479">Metal-binding</keyword>
<organism evidence="12 13">
    <name type="scientific">Lithohypha guttulata</name>
    <dbReference type="NCBI Taxonomy" id="1690604"/>
    <lineage>
        <taxon>Eukaryota</taxon>
        <taxon>Fungi</taxon>
        <taxon>Dikarya</taxon>
        <taxon>Ascomycota</taxon>
        <taxon>Pezizomycotina</taxon>
        <taxon>Eurotiomycetes</taxon>
        <taxon>Chaetothyriomycetidae</taxon>
        <taxon>Chaetothyriales</taxon>
        <taxon>Trichomeriaceae</taxon>
        <taxon>Lithohypha</taxon>
    </lineage>
</organism>